<dbReference type="STRING" id="649747.HMPREF0083_04718"/>
<sequence>MNKKAAFGSYKAHQPNYEGFIQLGKLDDFIFQSLAHMGNASCQMSWANTVLENEKSVPAEIKDEMRRVTAQISVLQERLRSFKTFQQK</sequence>
<proteinExistence type="predicted"/>
<accession>U1Y518</accession>
<dbReference type="HOGENOM" id="CLU_178270_0_0_9"/>
<keyword evidence="2" id="KW-1185">Reference proteome</keyword>
<dbReference type="EMBL" id="AWSJ01000287">
    <property type="protein sequence ID" value="ERI07247.1"/>
    <property type="molecule type" value="Genomic_DNA"/>
</dbReference>
<protein>
    <submittedName>
        <fullName evidence="1">Uncharacterized protein</fullName>
    </submittedName>
</protein>
<dbReference type="RefSeq" id="WP_021624134.1">
    <property type="nucleotide sequence ID" value="NZ_KE952892.1"/>
</dbReference>
<name>U1Y518_ANEAE</name>
<organism evidence="1 2">
    <name type="scientific">Aneurinibacillus aneurinilyticus ATCC 12856</name>
    <dbReference type="NCBI Taxonomy" id="649747"/>
    <lineage>
        <taxon>Bacteria</taxon>
        <taxon>Bacillati</taxon>
        <taxon>Bacillota</taxon>
        <taxon>Bacilli</taxon>
        <taxon>Bacillales</taxon>
        <taxon>Paenibacillaceae</taxon>
        <taxon>Aneurinibacillus group</taxon>
        <taxon>Aneurinibacillus</taxon>
    </lineage>
</organism>
<dbReference type="Proteomes" id="UP000016511">
    <property type="component" value="Unassembled WGS sequence"/>
</dbReference>
<dbReference type="PATRIC" id="fig|649747.3.peg.4248"/>
<dbReference type="GeneID" id="92841217"/>
<dbReference type="AlphaFoldDB" id="U1Y518"/>
<gene>
    <name evidence="1" type="ORF">HMPREF0083_04718</name>
</gene>
<reference evidence="1 2" key="1">
    <citation type="submission" date="2013-08" db="EMBL/GenBank/DDBJ databases">
        <authorList>
            <person name="Weinstock G."/>
            <person name="Sodergren E."/>
            <person name="Wylie T."/>
            <person name="Fulton L."/>
            <person name="Fulton R."/>
            <person name="Fronick C."/>
            <person name="O'Laughlin M."/>
            <person name="Godfrey J."/>
            <person name="Miner T."/>
            <person name="Herter B."/>
            <person name="Appelbaum E."/>
            <person name="Cordes M."/>
            <person name="Lek S."/>
            <person name="Wollam A."/>
            <person name="Pepin K.H."/>
            <person name="Palsikar V.B."/>
            <person name="Mitreva M."/>
            <person name="Wilson R.K."/>
        </authorList>
    </citation>
    <scope>NUCLEOTIDE SEQUENCE [LARGE SCALE GENOMIC DNA]</scope>
    <source>
        <strain evidence="1 2">ATCC 12856</strain>
    </source>
</reference>
<evidence type="ECO:0000313" key="2">
    <source>
        <dbReference type="Proteomes" id="UP000016511"/>
    </source>
</evidence>
<comment type="caution">
    <text evidence="1">The sequence shown here is derived from an EMBL/GenBank/DDBJ whole genome shotgun (WGS) entry which is preliminary data.</text>
</comment>
<dbReference type="eggNOG" id="ENOG5033N7F">
    <property type="taxonomic scope" value="Bacteria"/>
</dbReference>
<evidence type="ECO:0000313" key="1">
    <source>
        <dbReference type="EMBL" id="ERI07247.1"/>
    </source>
</evidence>